<dbReference type="SUPFAM" id="SSF54909">
    <property type="entry name" value="Dimeric alpha+beta barrel"/>
    <property type="match status" value="1"/>
</dbReference>
<dbReference type="AlphaFoldDB" id="A0AA51RTB8"/>
<dbReference type="InterPro" id="IPR019888">
    <property type="entry name" value="Tscrpt_reg_AsnC-like"/>
</dbReference>
<dbReference type="InterPro" id="IPR000485">
    <property type="entry name" value="AsnC-type_HTH_dom"/>
</dbReference>
<name>A0AA51RTB8_9GAMM</name>
<dbReference type="CDD" id="cd00090">
    <property type="entry name" value="HTH_ARSR"/>
    <property type="match status" value="1"/>
</dbReference>
<dbReference type="GO" id="GO:0043200">
    <property type="term" value="P:response to amino acid"/>
    <property type="evidence" value="ECO:0007669"/>
    <property type="project" value="TreeGrafter"/>
</dbReference>
<keyword evidence="6" id="KW-1185">Reference proteome</keyword>
<dbReference type="RefSeq" id="WP_309202242.1">
    <property type="nucleotide sequence ID" value="NZ_CP133548.1"/>
</dbReference>
<dbReference type="SMART" id="SM00344">
    <property type="entry name" value="HTH_ASNC"/>
    <property type="match status" value="1"/>
</dbReference>
<evidence type="ECO:0000259" key="4">
    <source>
        <dbReference type="PROSITE" id="PS50956"/>
    </source>
</evidence>
<dbReference type="Pfam" id="PF13412">
    <property type="entry name" value="HTH_24"/>
    <property type="match status" value="1"/>
</dbReference>
<dbReference type="SUPFAM" id="SSF46785">
    <property type="entry name" value="Winged helix' DNA-binding domain"/>
    <property type="match status" value="1"/>
</dbReference>
<dbReference type="GO" id="GO:0043565">
    <property type="term" value="F:sequence-specific DNA binding"/>
    <property type="evidence" value="ECO:0007669"/>
    <property type="project" value="InterPro"/>
</dbReference>
<proteinExistence type="predicted"/>
<dbReference type="PANTHER" id="PTHR30154:SF34">
    <property type="entry name" value="TRANSCRIPTIONAL REGULATOR AZLB"/>
    <property type="match status" value="1"/>
</dbReference>
<dbReference type="Pfam" id="PF01037">
    <property type="entry name" value="AsnC_trans_reg"/>
    <property type="match status" value="1"/>
</dbReference>
<keyword evidence="3" id="KW-0804">Transcription</keyword>
<dbReference type="GO" id="GO:0006355">
    <property type="term" value="P:regulation of DNA-templated transcription"/>
    <property type="evidence" value="ECO:0007669"/>
    <property type="project" value="UniProtKB-ARBA"/>
</dbReference>
<organism evidence="5 6">
    <name type="scientific">Pleionea litopenaei</name>
    <dbReference type="NCBI Taxonomy" id="3070815"/>
    <lineage>
        <taxon>Bacteria</taxon>
        <taxon>Pseudomonadati</taxon>
        <taxon>Pseudomonadota</taxon>
        <taxon>Gammaproteobacteria</taxon>
        <taxon>Oceanospirillales</taxon>
        <taxon>Pleioneaceae</taxon>
        <taxon>Pleionea</taxon>
    </lineage>
</organism>
<evidence type="ECO:0000256" key="1">
    <source>
        <dbReference type="ARBA" id="ARBA00023015"/>
    </source>
</evidence>
<accession>A0AA51RTB8</accession>
<dbReference type="InterPro" id="IPR036390">
    <property type="entry name" value="WH_DNA-bd_sf"/>
</dbReference>
<sequence>MVKWNDELDAADTAILTVLQQEGRISNVALAERVKLSPPATLTRLKRLERDGYIDRFVAVLDRHKTGHDTLSFIQLTLSLHQHQQIHDILERIVAMPEVLECHNVTGEYDYLLKVALRNTQALELFISKKLIPMPGIARLHTSLVLKEYKASMALDLN</sequence>
<dbReference type="PRINTS" id="PR00033">
    <property type="entry name" value="HTHASNC"/>
</dbReference>
<keyword evidence="2" id="KW-0238">DNA-binding</keyword>
<keyword evidence="1" id="KW-0805">Transcription regulation</keyword>
<dbReference type="PANTHER" id="PTHR30154">
    <property type="entry name" value="LEUCINE-RESPONSIVE REGULATORY PROTEIN"/>
    <property type="match status" value="1"/>
</dbReference>
<dbReference type="InterPro" id="IPR011991">
    <property type="entry name" value="ArsR-like_HTH"/>
</dbReference>
<evidence type="ECO:0000313" key="5">
    <source>
        <dbReference type="EMBL" id="WMS87103.1"/>
    </source>
</evidence>
<reference evidence="5 6" key="1">
    <citation type="submission" date="2023-08" db="EMBL/GenBank/DDBJ databases">
        <title>Pleionea litopenaei sp. nov., isolated from stomach of juvenile Litopenaeus vannamei.</title>
        <authorList>
            <person name="Rho A.M."/>
            <person name="Hwang C.Y."/>
        </authorList>
    </citation>
    <scope>NUCLEOTIDE SEQUENCE [LARGE SCALE GENOMIC DNA]</scope>
    <source>
        <strain evidence="5 6">HL-JVS1</strain>
    </source>
</reference>
<dbReference type="Gene3D" id="3.30.70.920">
    <property type="match status" value="1"/>
</dbReference>
<dbReference type="InterPro" id="IPR019887">
    <property type="entry name" value="Tscrpt_reg_AsnC/Lrp_C"/>
</dbReference>
<evidence type="ECO:0000313" key="6">
    <source>
        <dbReference type="Proteomes" id="UP001239782"/>
    </source>
</evidence>
<dbReference type="GO" id="GO:0005829">
    <property type="term" value="C:cytosol"/>
    <property type="evidence" value="ECO:0007669"/>
    <property type="project" value="TreeGrafter"/>
</dbReference>
<dbReference type="Gene3D" id="1.10.10.10">
    <property type="entry name" value="Winged helix-like DNA-binding domain superfamily/Winged helix DNA-binding domain"/>
    <property type="match status" value="1"/>
</dbReference>
<gene>
    <name evidence="5" type="ORF">Q9312_18000</name>
</gene>
<dbReference type="Proteomes" id="UP001239782">
    <property type="component" value="Chromosome"/>
</dbReference>
<evidence type="ECO:0000256" key="2">
    <source>
        <dbReference type="ARBA" id="ARBA00023125"/>
    </source>
</evidence>
<dbReference type="KEGG" id="plei:Q9312_18000"/>
<dbReference type="PROSITE" id="PS50956">
    <property type="entry name" value="HTH_ASNC_2"/>
    <property type="match status" value="1"/>
</dbReference>
<dbReference type="InterPro" id="IPR036388">
    <property type="entry name" value="WH-like_DNA-bd_sf"/>
</dbReference>
<feature type="domain" description="HTH asnC-type" evidence="4">
    <location>
        <begin position="8"/>
        <end position="69"/>
    </location>
</feature>
<dbReference type="EMBL" id="CP133548">
    <property type="protein sequence ID" value="WMS87103.1"/>
    <property type="molecule type" value="Genomic_DNA"/>
</dbReference>
<evidence type="ECO:0000256" key="3">
    <source>
        <dbReference type="ARBA" id="ARBA00023163"/>
    </source>
</evidence>
<dbReference type="InterPro" id="IPR011008">
    <property type="entry name" value="Dimeric_a/b-barrel"/>
</dbReference>
<protein>
    <submittedName>
        <fullName evidence="5">Lrp/AsnC family transcriptional regulator</fullName>
    </submittedName>
</protein>